<sequence length="445" mass="49409">MQQDNSDNDNTKEEDLELNDKPKTESTVRWSNSKLSELASIIRLKQVIALIFISITIMLVSYFLSESGKMEDSIAFTENRESIESLSGVEQAVDLRAKWTDEILNEVKTLKDRLESVIESRYLETTAQINNFNQKLEILENQPKQSLYNNDSDEFSPDLNHNILNSPHDNKTEQAPVVVVKSFVNLRRAGSEPKKNVENYVTSGSSARAVLLIEVVVGTGINSSSSPEPIVLQLLDTAILYDEYKTDQIKKAILIGSCNGEMSSERAKCRIETLSVINKQGDIIEKQVEGWLIGEDGRSGIKGIVVDKSSKVVKMAALNGVFSSIAKFLQNKAIKPDMTPTLNLVTGGHQQQEFQIGDALKSGVCSGASNAFDKLADFAIKRADSMSPVIVVASGRVIDVVFKKGFDLCEHKKKPHNSTYSPSTNNEKVNLHNKFDQSQRLEEHL</sequence>
<evidence type="ECO:0000256" key="1">
    <source>
        <dbReference type="SAM" id="MobiDB-lite"/>
    </source>
</evidence>
<evidence type="ECO:0000313" key="3">
    <source>
        <dbReference type="EMBL" id="KJW06963.1"/>
    </source>
</evidence>
<accession>A0A0F3RKY7</accession>
<dbReference type="InterPro" id="IPR005498">
    <property type="entry name" value="T4SS_VirB10/TraB/TrbI"/>
</dbReference>
<protein>
    <submittedName>
        <fullName evidence="3">Bacterial conjugation TrbI-like family protein</fullName>
    </submittedName>
</protein>
<dbReference type="AlphaFoldDB" id="A0A0F3RKY7"/>
<feature type="region of interest" description="Disordered" evidence="1">
    <location>
        <begin position="413"/>
        <end position="445"/>
    </location>
</feature>
<evidence type="ECO:0000313" key="4">
    <source>
        <dbReference type="Proteomes" id="UP000033580"/>
    </source>
</evidence>
<comment type="caution">
    <text evidence="3">The sequence shown here is derived from an EMBL/GenBank/DDBJ whole genome shotgun (WGS) entry which is preliminary data.</text>
</comment>
<dbReference type="CDD" id="cd16430">
    <property type="entry name" value="TraB"/>
    <property type="match status" value="1"/>
</dbReference>
<dbReference type="Proteomes" id="UP000033580">
    <property type="component" value="Unassembled WGS sequence"/>
</dbReference>
<keyword evidence="2" id="KW-0472">Membrane</keyword>
<dbReference type="Pfam" id="PF03743">
    <property type="entry name" value="TrbI"/>
    <property type="match status" value="1"/>
</dbReference>
<proteinExistence type="predicted"/>
<feature type="compositionally biased region" description="Basic and acidic residues" evidence="1">
    <location>
        <begin position="9"/>
        <end position="25"/>
    </location>
</feature>
<keyword evidence="2" id="KW-1133">Transmembrane helix</keyword>
<dbReference type="PATRIC" id="fig|1441384.3.peg.2053"/>
<feature type="compositionally biased region" description="Polar residues" evidence="1">
    <location>
        <begin position="417"/>
        <end position="428"/>
    </location>
</feature>
<feature type="region of interest" description="Disordered" evidence="1">
    <location>
        <begin position="1"/>
        <end position="25"/>
    </location>
</feature>
<reference evidence="3 4" key="1">
    <citation type="submission" date="2015-01" db="EMBL/GenBank/DDBJ databases">
        <title>Genome Sequencing of Rickettsiales.</title>
        <authorList>
            <person name="Daugherty S.C."/>
            <person name="Su Q."/>
            <person name="Abolude K."/>
            <person name="Beier-Sexton M."/>
            <person name="Carlyon J.A."/>
            <person name="Carter R."/>
            <person name="Day N.P."/>
            <person name="Dumler S.J."/>
            <person name="Dyachenko V."/>
            <person name="Godinez A."/>
            <person name="Kurtti T.J."/>
            <person name="Lichay M."/>
            <person name="Mullins K.E."/>
            <person name="Ott S."/>
            <person name="Pappas-Brown V."/>
            <person name="Paris D.H."/>
            <person name="Patel P."/>
            <person name="Richards A.L."/>
            <person name="Sadzewicz L."/>
            <person name="Sears K."/>
            <person name="Seidman D."/>
            <person name="Sengamalay N."/>
            <person name="Stenos J."/>
            <person name="Tallon L.J."/>
            <person name="Vincent G."/>
            <person name="Fraser C.M."/>
            <person name="Munderloh U."/>
            <person name="Dunning-Hotopp J.C."/>
        </authorList>
    </citation>
    <scope>NUCLEOTIDE SEQUENCE [LARGE SCALE GENOMIC DNA]</scope>
    <source>
        <strain evidence="3 4">UT144</strain>
    </source>
</reference>
<keyword evidence="2" id="KW-0812">Transmembrane</keyword>
<organism evidence="3 4">
    <name type="scientific">Orientia tsutsugamushi str. UT144</name>
    <dbReference type="NCBI Taxonomy" id="1441384"/>
    <lineage>
        <taxon>Bacteria</taxon>
        <taxon>Pseudomonadati</taxon>
        <taxon>Pseudomonadota</taxon>
        <taxon>Alphaproteobacteria</taxon>
        <taxon>Rickettsiales</taxon>
        <taxon>Rickettsiaceae</taxon>
        <taxon>Rickettsieae</taxon>
        <taxon>Orientia</taxon>
    </lineage>
</organism>
<dbReference type="EMBL" id="LAOR01000066">
    <property type="protein sequence ID" value="KJW06963.1"/>
    <property type="molecule type" value="Genomic_DNA"/>
</dbReference>
<feature type="compositionally biased region" description="Basic and acidic residues" evidence="1">
    <location>
        <begin position="429"/>
        <end position="445"/>
    </location>
</feature>
<feature type="transmembrane region" description="Helical" evidence="2">
    <location>
        <begin position="47"/>
        <end position="64"/>
    </location>
</feature>
<name>A0A0F3RKY7_ORITS</name>
<gene>
    <name evidence="3" type="ORF">OTUT144_0992</name>
</gene>
<evidence type="ECO:0000256" key="2">
    <source>
        <dbReference type="SAM" id="Phobius"/>
    </source>
</evidence>